<dbReference type="GO" id="GO:0005737">
    <property type="term" value="C:cytoplasm"/>
    <property type="evidence" value="ECO:0007669"/>
    <property type="project" value="TreeGrafter"/>
</dbReference>
<dbReference type="AlphaFoldDB" id="A0A8S1EGR1"/>
<dbReference type="PANTHER" id="PTHR11515">
    <property type="entry name" value="GLYCOPROTEIN HORMONE BETA CHAIN"/>
    <property type="match status" value="1"/>
</dbReference>
<dbReference type="PANTHER" id="PTHR11515:SF13">
    <property type="entry name" value="GLYCOPROTEIN HORMONE BETA 5, ISOFORM A"/>
    <property type="match status" value="1"/>
</dbReference>
<evidence type="ECO:0000256" key="1">
    <source>
        <dbReference type="ARBA" id="ARBA00004613"/>
    </source>
</evidence>
<dbReference type="GO" id="GO:0005179">
    <property type="term" value="F:hormone activity"/>
    <property type="evidence" value="ECO:0007669"/>
    <property type="project" value="InterPro"/>
</dbReference>
<keyword evidence="5" id="KW-0732">Signal</keyword>
<organism evidence="7 8">
    <name type="scientific">Caenorhabditis bovis</name>
    <dbReference type="NCBI Taxonomy" id="2654633"/>
    <lineage>
        <taxon>Eukaryota</taxon>
        <taxon>Metazoa</taxon>
        <taxon>Ecdysozoa</taxon>
        <taxon>Nematoda</taxon>
        <taxon>Chromadorea</taxon>
        <taxon>Rhabditida</taxon>
        <taxon>Rhabditina</taxon>
        <taxon>Rhabditomorpha</taxon>
        <taxon>Rhabditoidea</taxon>
        <taxon>Rhabditidae</taxon>
        <taxon>Peloderinae</taxon>
        <taxon>Caenorhabditis</taxon>
    </lineage>
</organism>
<evidence type="ECO:0000256" key="4">
    <source>
        <dbReference type="ARBA" id="ARBA00023157"/>
    </source>
</evidence>
<evidence type="ECO:0000313" key="8">
    <source>
        <dbReference type="Proteomes" id="UP000494206"/>
    </source>
</evidence>
<dbReference type="Proteomes" id="UP000494206">
    <property type="component" value="Unassembled WGS sequence"/>
</dbReference>
<dbReference type="PROSITE" id="PS51257">
    <property type="entry name" value="PROKAR_LIPOPROTEIN"/>
    <property type="match status" value="1"/>
</dbReference>
<name>A0A8S1EGR1_9PELO</name>
<keyword evidence="4" id="KW-1015">Disulfide bond</keyword>
<dbReference type="SUPFAM" id="SSF57501">
    <property type="entry name" value="Cystine-knot cytokines"/>
    <property type="match status" value="1"/>
</dbReference>
<feature type="domain" description="Glycoprotein hormone subunit beta" evidence="6">
    <location>
        <begin position="41"/>
        <end position="121"/>
    </location>
</feature>
<feature type="signal peptide" evidence="5">
    <location>
        <begin position="1"/>
        <end position="17"/>
    </location>
</feature>
<dbReference type="Gene3D" id="2.10.90.10">
    <property type="entry name" value="Cystine-knot cytokines"/>
    <property type="match status" value="1"/>
</dbReference>
<dbReference type="EMBL" id="CADEPM010000001">
    <property type="protein sequence ID" value="CAB3398938.1"/>
    <property type="molecule type" value="Genomic_DNA"/>
</dbReference>
<dbReference type="InterPro" id="IPR029034">
    <property type="entry name" value="Cystine-knot_cytokine"/>
</dbReference>
<comment type="subcellular location">
    <subcellularLocation>
        <location evidence="1">Secreted</location>
    </subcellularLocation>
</comment>
<gene>
    <name evidence="7" type="ORF">CBOVIS_LOCUS2159</name>
</gene>
<proteinExistence type="inferred from homology"/>
<evidence type="ECO:0000313" key="7">
    <source>
        <dbReference type="EMBL" id="CAB3398938.1"/>
    </source>
</evidence>
<dbReference type="InterPro" id="IPR006208">
    <property type="entry name" value="Glyco_hormone_CN"/>
</dbReference>
<dbReference type="Pfam" id="PF00007">
    <property type="entry name" value="Cys_knot"/>
    <property type="match status" value="1"/>
</dbReference>
<keyword evidence="8" id="KW-1185">Reference proteome</keyword>
<dbReference type="GO" id="GO:0007186">
    <property type="term" value="P:G protein-coupled receptor signaling pathway"/>
    <property type="evidence" value="ECO:0007669"/>
    <property type="project" value="TreeGrafter"/>
</dbReference>
<dbReference type="GO" id="GO:0005615">
    <property type="term" value="C:extracellular space"/>
    <property type="evidence" value="ECO:0007669"/>
    <property type="project" value="TreeGrafter"/>
</dbReference>
<evidence type="ECO:0000256" key="2">
    <source>
        <dbReference type="ARBA" id="ARBA00006552"/>
    </source>
</evidence>
<keyword evidence="3" id="KW-0964">Secreted</keyword>
<reference evidence="7 8" key="1">
    <citation type="submission" date="2020-04" db="EMBL/GenBank/DDBJ databases">
        <authorList>
            <person name="Laetsch R D."/>
            <person name="Stevens L."/>
            <person name="Kumar S."/>
            <person name="Blaxter L. M."/>
        </authorList>
    </citation>
    <scope>NUCLEOTIDE SEQUENCE [LARGE SCALE GENOMIC DNA]</scope>
</reference>
<feature type="chain" id="PRO_5035924491" description="Glycoprotein hormone subunit beta domain-containing protein" evidence="5">
    <location>
        <begin position="18"/>
        <end position="123"/>
    </location>
</feature>
<sequence length="123" mass="13657">MRLLLLISILFIIVSCGKECEFSMRLIPGFNPFVQRDSNGKECRAKIELPFCRGFCKTSESGTHGFPPRVQNSSACTLVKTSIRTIRLDDCDVGASESIRFVKIPHGDACECTVLPVDQTNFP</sequence>
<dbReference type="OrthoDB" id="5783840at2759"/>
<comment type="similarity">
    <text evidence="2">Belongs to the glycoprotein hormones subunit beta family.</text>
</comment>
<evidence type="ECO:0000256" key="3">
    <source>
        <dbReference type="ARBA" id="ARBA00022525"/>
    </source>
</evidence>
<comment type="caution">
    <text evidence="7">The sequence shown here is derived from an EMBL/GenBank/DDBJ whole genome shotgun (WGS) entry which is preliminary data.</text>
</comment>
<evidence type="ECO:0000259" key="6">
    <source>
        <dbReference type="Pfam" id="PF00007"/>
    </source>
</evidence>
<accession>A0A8S1EGR1</accession>
<dbReference type="InterPro" id="IPR001545">
    <property type="entry name" value="Gonadotropin_bsu"/>
</dbReference>
<evidence type="ECO:0000256" key="5">
    <source>
        <dbReference type="SAM" id="SignalP"/>
    </source>
</evidence>
<protein>
    <recommendedName>
        <fullName evidence="6">Glycoprotein hormone subunit beta domain-containing protein</fullName>
    </recommendedName>
</protein>